<dbReference type="AlphaFoldDB" id="A0A9W6B0B7"/>
<feature type="chain" id="PRO_5040828231" evidence="2">
    <location>
        <begin position="19"/>
        <end position="199"/>
    </location>
</feature>
<dbReference type="RefSeq" id="WP_286135688.1">
    <property type="nucleotide sequence ID" value="NZ_BRPL01000002.1"/>
</dbReference>
<comment type="caution">
    <text evidence="4">The sequence shown here is derived from an EMBL/GenBank/DDBJ whole genome shotgun (WGS) entry which is preliminary data.</text>
</comment>
<reference evidence="4" key="2">
    <citation type="journal article" date="2023" name="PLoS ONE">
        <title>Philodulcilactobacillus myokoensis gen. nov., sp. nov., a fructophilic, acidophilic, and agar-phobic lactic acid bacterium isolated from fermented vegetable extracts.</title>
        <authorList>
            <person name="Kouya T."/>
            <person name="Ishiyama Y."/>
            <person name="Ohashi S."/>
            <person name="Kumakubo R."/>
            <person name="Yamazaki T."/>
            <person name="Otaki T."/>
        </authorList>
    </citation>
    <scope>NUCLEOTIDE SEQUENCE</scope>
    <source>
        <strain evidence="4">WR16-4</strain>
    </source>
</reference>
<evidence type="ECO:0000256" key="1">
    <source>
        <dbReference type="SAM" id="MobiDB-lite"/>
    </source>
</evidence>
<evidence type="ECO:0000313" key="4">
    <source>
        <dbReference type="EMBL" id="GLB46230.1"/>
    </source>
</evidence>
<sequence>MSLSHRIKKMLITTTAMAGILVAGAGAASAATVSVHSGDTLSSISRQNNVSLSSLEQVNNLSNDSILQVGQQLTLPGTTNGQTASAQTTQSTNYTAQAQQPQTQTTSTQTQAQPQTQTPQANTASNSGGSASSWIASHESGGSYTAQNGQYYGKYQLDKSYLNGDYSAANQERVATQYAQSRYGSWSNAQAFWQSHGWW</sequence>
<evidence type="ECO:0000256" key="2">
    <source>
        <dbReference type="SAM" id="SignalP"/>
    </source>
</evidence>
<reference evidence="4" key="1">
    <citation type="submission" date="2022-07" db="EMBL/GenBank/DDBJ databases">
        <authorList>
            <person name="Kouya T."/>
            <person name="Ishiyama Y."/>
        </authorList>
    </citation>
    <scope>NUCLEOTIDE SEQUENCE</scope>
    <source>
        <strain evidence="4">WR16-4</strain>
    </source>
</reference>
<dbReference type="InterPro" id="IPR018392">
    <property type="entry name" value="LysM"/>
</dbReference>
<dbReference type="SUPFAM" id="SSF54106">
    <property type="entry name" value="LysM domain"/>
    <property type="match status" value="1"/>
</dbReference>
<feature type="signal peptide" evidence="2">
    <location>
        <begin position="1"/>
        <end position="18"/>
    </location>
</feature>
<keyword evidence="5" id="KW-1185">Reference proteome</keyword>
<feature type="domain" description="LysM" evidence="3">
    <location>
        <begin position="31"/>
        <end position="75"/>
    </location>
</feature>
<dbReference type="Proteomes" id="UP001144204">
    <property type="component" value="Unassembled WGS sequence"/>
</dbReference>
<dbReference type="Gene3D" id="3.10.350.10">
    <property type="entry name" value="LysM domain"/>
    <property type="match status" value="1"/>
</dbReference>
<dbReference type="CDD" id="cd00118">
    <property type="entry name" value="LysM"/>
    <property type="match status" value="1"/>
</dbReference>
<dbReference type="EMBL" id="BRPL01000002">
    <property type="protein sequence ID" value="GLB46230.1"/>
    <property type="molecule type" value="Genomic_DNA"/>
</dbReference>
<evidence type="ECO:0000313" key="5">
    <source>
        <dbReference type="Proteomes" id="UP001144204"/>
    </source>
</evidence>
<feature type="region of interest" description="Disordered" evidence="1">
    <location>
        <begin position="77"/>
        <end position="134"/>
    </location>
</feature>
<dbReference type="InterPro" id="IPR036779">
    <property type="entry name" value="LysM_dom_sf"/>
</dbReference>
<dbReference type="SMART" id="SM00257">
    <property type="entry name" value="LysM"/>
    <property type="match status" value="1"/>
</dbReference>
<keyword evidence="2" id="KW-0732">Signal</keyword>
<gene>
    <name evidence="4" type="ORF">WR164_02090</name>
</gene>
<evidence type="ECO:0000259" key="3">
    <source>
        <dbReference type="PROSITE" id="PS51782"/>
    </source>
</evidence>
<accession>A0A9W6B0B7</accession>
<dbReference type="PROSITE" id="PS51782">
    <property type="entry name" value="LYSM"/>
    <property type="match status" value="1"/>
</dbReference>
<dbReference type="Pfam" id="PF01476">
    <property type="entry name" value="LysM"/>
    <property type="match status" value="1"/>
</dbReference>
<name>A0A9W6B0B7_9LACO</name>
<protein>
    <submittedName>
        <fullName evidence="4">Peptidase M23</fullName>
    </submittedName>
</protein>
<proteinExistence type="predicted"/>
<organism evidence="4 5">
    <name type="scientific">Philodulcilactobacillus myokoensis</name>
    <dbReference type="NCBI Taxonomy" id="2929573"/>
    <lineage>
        <taxon>Bacteria</taxon>
        <taxon>Bacillati</taxon>
        <taxon>Bacillota</taxon>
        <taxon>Bacilli</taxon>
        <taxon>Lactobacillales</taxon>
        <taxon>Lactobacillaceae</taxon>
        <taxon>Philodulcilactobacillus</taxon>
    </lineage>
</organism>